<dbReference type="EMBL" id="BAAAIZ010000038">
    <property type="protein sequence ID" value="GAA1424163.1"/>
    <property type="molecule type" value="Genomic_DNA"/>
</dbReference>
<evidence type="ECO:0000313" key="1">
    <source>
        <dbReference type="EMBL" id="GAA1424163.1"/>
    </source>
</evidence>
<protein>
    <submittedName>
        <fullName evidence="1">Uncharacterized protein</fullName>
    </submittedName>
</protein>
<reference evidence="2" key="1">
    <citation type="journal article" date="2019" name="Int. J. Syst. Evol. Microbiol.">
        <title>The Global Catalogue of Microorganisms (GCM) 10K type strain sequencing project: providing services to taxonomists for standard genome sequencing and annotation.</title>
        <authorList>
            <consortium name="The Broad Institute Genomics Platform"/>
            <consortium name="The Broad Institute Genome Sequencing Center for Infectious Disease"/>
            <person name="Wu L."/>
            <person name="Ma J."/>
        </authorList>
    </citation>
    <scope>NUCLEOTIDE SEQUENCE [LARGE SCALE GENOMIC DNA]</scope>
    <source>
        <strain evidence="2">JCM 11756</strain>
    </source>
</reference>
<dbReference type="Proteomes" id="UP001500973">
    <property type="component" value="Unassembled WGS sequence"/>
</dbReference>
<proteinExistence type="predicted"/>
<comment type="caution">
    <text evidence="1">The sequence shown here is derived from an EMBL/GenBank/DDBJ whole genome shotgun (WGS) entry which is preliminary data.</text>
</comment>
<organism evidence="1 2">
    <name type="scientific">Streptomyces thermospinosisporus</name>
    <dbReference type="NCBI Taxonomy" id="161482"/>
    <lineage>
        <taxon>Bacteria</taxon>
        <taxon>Bacillati</taxon>
        <taxon>Actinomycetota</taxon>
        <taxon>Actinomycetes</taxon>
        <taxon>Kitasatosporales</taxon>
        <taxon>Streptomycetaceae</taxon>
        <taxon>Streptomyces</taxon>
    </lineage>
</organism>
<sequence>MEQDQIADLLRDGSDVAALASAALRGGGVGIVWDEALGSEPLARICRRRLGLTRRTGQETVGLERAVEVLSSYRAPVRLGHVTSPDGCWVSQRTRGADEVGIAVMGVVSGGGTVKVYLCFIEGIGK</sequence>
<accession>A0ABP4JN39</accession>
<keyword evidence="2" id="KW-1185">Reference proteome</keyword>
<gene>
    <name evidence="1" type="ORF">GCM10009601_28410</name>
</gene>
<dbReference type="RefSeq" id="WP_344012990.1">
    <property type="nucleotide sequence ID" value="NZ_BAAAIZ010000038.1"/>
</dbReference>
<name>A0ABP4JN39_9ACTN</name>
<evidence type="ECO:0000313" key="2">
    <source>
        <dbReference type="Proteomes" id="UP001500973"/>
    </source>
</evidence>